<sequence>MKPWLVGGLATWLITAPVSASTFTFEGTATGENGNTLYTEHHTIAGECQAGVFRPRDHQAEYRKPGSEAAFAEKHLTFPESVLTPLVDFSQPDFNEHMSITYPKPNRVAIDWRTPFGDREQFSVDKANRLVVDSGFDHLIRREWRALNGGDSVNFRFLGPTRGEYYGFVAEPATNREVDAHLVVKLRPTSMLLRVLVDPIVLGYNSEGALTDYLGLTNIRRNKDTNYTAHIRYSVSQYPACALVQ</sequence>
<comment type="caution">
    <text evidence="3">The sequence shown here is derived from an EMBL/GenBank/DDBJ whole genome shotgun (WGS) entry which is preliminary data.</text>
</comment>
<keyword evidence="1" id="KW-0732">Signal</keyword>
<dbReference type="Proteomes" id="UP000239446">
    <property type="component" value="Unassembled WGS sequence"/>
</dbReference>
<name>A0A2S6G3G9_9GAMM</name>
<evidence type="ECO:0000256" key="1">
    <source>
        <dbReference type="SAM" id="SignalP"/>
    </source>
</evidence>
<evidence type="ECO:0000313" key="2">
    <source>
        <dbReference type="EMBL" id="PPK50333.1"/>
    </source>
</evidence>
<dbReference type="EMBL" id="PTIT01000028">
    <property type="protein sequence ID" value="PPK50333.1"/>
    <property type="molecule type" value="Genomic_DNA"/>
</dbReference>
<gene>
    <name evidence="3" type="ORF">B0H24_102827</name>
    <name evidence="2" type="ORF">BY455_12827</name>
</gene>
<dbReference type="OrthoDB" id="1491713at2"/>
<protein>
    <submittedName>
        <fullName evidence="3">Uncharacterized protein</fullName>
    </submittedName>
</protein>
<dbReference type="AlphaFoldDB" id="A0A2S6G3G9"/>
<evidence type="ECO:0000313" key="5">
    <source>
        <dbReference type="Proteomes" id="UP000239648"/>
    </source>
</evidence>
<organism evidence="3 4">
    <name type="scientific">Marinobacter persicus</name>
    <dbReference type="NCBI Taxonomy" id="930118"/>
    <lineage>
        <taxon>Bacteria</taxon>
        <taxon>Pseudomonadati</taxon>
        <taxon>Pseudomonadota</taxon>
        <taxon>Gammaproteobacteria</taxon>
        <taxon>Pseudomonadales</taxon>
        <taxon>Marinobacteraceae</taxon>
        <taxon>Marinobacter</taxon>
    </lineage>
</organism>
<feature type="chain" id="PRO_5015709521" evidence="1">
    <location>
        <begin position="21"/>
        <end position="245"/>
    </location>
</feature>
<reference evidence="3 4" key="2">
    <citation type="submission" date="2018-02" db="EMBL/GenBank/DDBJ databases">
        <title>Subsurface microbial communities from deep shales in Ohio and West Virginia, USA.</title>
        <authorList>
            <person name="Wrighton K."/>
        </authorList>
    </citation>
    <scope>NUCLEOTIDE SEQUENCE [LARGE SCALE GENOMIC DNA]</scope>
    <source>
        <strain evidence="3 4">UTICA-S1B9</strain>
    </source>
</reference>
<feature type="signal peptide" evidence="1">
    <location>
        <begin position="1"/>
        <end position="20"/>
    </location>
</feature>
<proteinExistence type="predicted"/>
<accession>A0A2S6G3G9</accession>
<evidence type="ECO:0000313" key="3">
    <source>
        <dbReference type="EMBL" id="PPK53181.1"/>
    </source>
</evidence>
<dbReference type="Proteomes" id="UP000239648">
    <property type="component" value="Unassembled WGS sequence"/>
</dbReference>
<dbReference type="EMBL" id="PTIU01000028">
    <property type="protein sequence ID" value="PPK53181.1"/>
    <property type="molecule type" value="Genomic_DNA"/>
</dbReference>
<keyword evidence="5" id="KW-1185">Reference proteome</keyword>
<dbReference type="RefSeq" id="WP_104417120.1">
    <property type="nucleotide sequence ID" value="NZ_PTIT01000028.1"/>
</dbReference>
<evidence type="ECO:0000313" key="4">
    <source>
        <dbReference type="Proteomes" id="UP000239446"/>
    </source>
</evidence>
<reference evidence="2 5" key="1">
    <citation type="submission" date="2018-02" db="EMBL/GenBank/DDBJ databases">
        <title>Deep subsurface shale carbon reservoir microbial communities from Ohio and West Virginia, USA.</title>
        <authorList>
            <person name="Wrighton K."/>
        </authorList>
    </citation>
    <scope>NUCLEOTIDE SEQUENCE [LARGE SCALE GENOMIC DNA]</scope>
    <source>
        <strain evidence="2 5">UTICA-S1B6</strain>
    </source>
</reference>